<evidence type="ECO:0000259" key="2">
    <source>
        <dbReference type="Pfam" id="PF20434"/>
    </source>
</evidence>
<feature type="domain" description="BD-FAE-like" evidence="2">
    <location>
        <begin position="30"/>
        <end position="247"/>
    </location>
</feature>
<reference evidence="3" key="2">
    <citation type="submission" date="2021-09" db="EMBL/GenBank/DDBJ databases">
        <authorList>
            <person name="Gilroy R."/>
        </authorList>
    </citation>
    <scope>NUCLEOTIDE SEQUENCE</scope>
    <source>
        <strain evidence="3">ChiGjej2B2-7701</strain>
    </source>
</reference>
<protein>
    <submittedName>
        <fullName evidence="3">Alpha/beta hydrolase</fullName>
    </submittedName>
</protein>
<gene>
    <name evidence="3" type="ORF">K8U80_04735</name>
</gene>
<keyword evidence="1 3" id="KW-0378">Hydrolase</keyword>
<dbReference type="InterPro" id="IPR049492">
    <property type="entry name" value="BD-FAE-like_dom"/>
</dbReference>
<proteinExistence type="predicted"/>
<dbReference type="GO" id="GO:0016787">
    <property type="term" value="F:hydrolase activity"/>
    <property type="evidence" value="ECO:0007669"/>
    <property type="project" value="UniProtKB-KW"/>
</dbReference>
<name>A0A921LR81_9ACTN</name>
<dbReference type="Gene3D" id="3.40.50.1820">
    <property type="entry name" value="alpha/beta hydrolase"/>
    <property type="match status" value="1"/>
</dbReference>
<evidence type="ECO:0000313" key="3">
    <source>
        <dbReference type="EMBL" id="HJG30684.1"/>
    </source>
</evidence>
<dbReference type="PANTHER" id="PTHR48081">
    <property type="entry name" value="AB HYDROLASE SUPERFAMILY PROTEIN C4A8.06C"/>
    <property type="match status" value="1"/>
</dbReference>
<dbReference type="AlphaFoldDB" id="A0A921LR81"/>
<organism evidence="3 4">
    <name type="scientific">Collinsella ihumii</name>
    <dbReference type="NCBI Taxonomy" id="1720204"/>
    <lineage>
        <taxon>Bacteria</taxon>
        <taxon>Bacillati</taxon>
        <taxon>Actinomycetota</taxon>
        <taxon>Coriobacteriia</taxon>
        <taxon>Coriobacteriales</taxon>
        <taxon>Coriobacteriaceae</taxon>
        <taxon>Collinsella</taxon>
    </lineage>
</organism>
<comment type="caution">
    <text evidence="3">The sequence shown here is derived from an EMBL/GenBank/DDBJ whole genome shotgun (WGS) entry which is preliminary data.</text>
</comment>
<dbReference type="InterPro" id="IPR050300">
    <property type="entry name" value="GDXG_lipolytic_enzyme"/>
</dbReference>
<accession>A0A921LR81</accession>
<dbReference type="InterPro" id="IPR029058">
    <property type="entry name" value="AB_hydrolase_fold"/>
</dbReference>
<evidence type="ECO:0000256" key="1">
    <source>
        <dbReference type="ARBA" id="ARBA00022801"/>
    </source>
</evidence>
<dbReference type="PANTHER" id="PTHR48081:SF6">
    <property type="entry name" value="PEPTIDASE S9 PROLYL OLIGOPEPTIDASE CATALYTIC DOMAIN-CONTAINING PROTEIN"/>
    <property type="match status" value="1"/>
</dbReference>
<reference evidence="3" key="1">
    <citation type="journal article" date="2021" name="PeerJ">
        <title>Extensive microbial diversity within the chicken gut microbiome revealed by metagenomics and culture.</title>
        <authorList>
            <person name="Gilroy R."/>
            <person name="Ravi A."/>
            <person name="Getino M."/>
            <person name="Pursley I."/>
            <person name="Horton D.L."/>
            <person name="Alikhan N.F."/>
            <person name="Baker D."/>
            <person name="Gharbi K."/>
            <person name="Hall N."/>
            <person name="Watson M."/>
            <person name="Adriaenssens E.M."/>
            <person name="Foster-Nyarko E."/>
            <person name="Jarju S."/>
            <person name="Secka A."/>
            <person name="Antonio M."/>
            <person name="Oren A."/>
            <person name="Chaudhuri R.R."/>
            <person name="La Ragione R."/>
            <person name="Hildebrand F."/>
            <person name="Pallen M.J."/>
        </authorList>
    </citation>
    <scope>NUCLEOTIDE SEQUENCE</scope>
    <source>
        <strain evidence="3">ChiGjej2B2-7701</strain>
    </source>
</reference>
<evidence type="ECO:0000313" key="4">
    <source>
        <dbReference type="Proteomes" id="UP000746751"/>
    </source>
</evidence>
<sequence>MVIEQHALWGDDPTDEHPATFTAYLADPVPAREHAPRPAVVICGGGGFTNIAAHEQEPVAFAFLNQGYQAFVLDYVTSATGNVSFPNPEADLAKMVARVRANAQAWHVDPEKVAVIGFSAGGFICASLAAQWKTGPFAALTGERPDHIRPDAVVLGYPLLDMRVMRDERTRDPRIDLRVPKTGGKTGRDLLNDFISMVIGGEATDERMAEVCPTTHVSRDMPPTFVWGTSDDRTCPIIQVYDLVSALARAGVAHELHVFDRGGHGLSVANTNTCADNAEEQAVVRPWIGLALSFLERCGL</sequence>
<dbReference type="SUPFAM" id="SSF53474">
    <property type="entry name" value="alpha/beta-Hydrolases"/>
    <property type="match status" value="1"/>
</dbReference>
<dbReference type="Pfam" id="PF20434">
    <property type="entry name" value="BD-FAE"/>
    <property type="match status" value="1"/>
</dbReference>
<dbReference type="Proteomes" id="UP000746751">
    <property type="component" value="Unassembled WGS sequence"/>
</dbReference>
<dbReference type="EMBL" id="DYVF01000032">
    <property type="protein sequence ID" value="HJG30684.1"/>
    <property type="molecule type" value="Genomic_DNA"/>
</dbReference>